<dbReference type="Proteomes" id="UP000002630">
    <property type="component" value="Unassembled WGS sequence"/>
</dbReference>
<evidence type="ECO:0008006" key="5">
    <source>
        <dbReference type="Google" id="ProtNLM"/>
    </source>
</evidence>
<feature type="transmembrane region" description="Helical" evidence="2">
    <location>
        <begin position="562"/>
        <end position="581"/>
    </location>
</feature>
<feature type="transmembrane region" description="Helical" evidence="2">
    <location>
        <begin position="503"/>
        <end position="520"/>
    </location>
</feature>
<evidence type="ECO:0000313" key="3">
    <source>
        <dbReference type="EMBL" id="CBJ33271.1"/>
    </source>
</evidence>
<feature type="transmembrane region" description="Helical" evidence="2">
    <location>
        <begin position="77"/>
        <end position="99"/>
    </location>
</feature>
<keyword evidence="4" id="KW-1185">Reference proteome</keyword>
<keyword evidence="2" id="KW-0472">Membrane</keyword>
<dbReference type="InParanoid" id="D7G1M6"/>
<accession>D7G1M6</accession>
<keyword evidence="2" id="KW-0812">Transmembrane</keyword>
<dbReference type="InterPro" id="IPR045122">
    <property type="entry name" value="Csc1-like"/>
</dbReference>
<evidence type="ECO:0000256" key="2">
    <source>
        <dbReference type="SAM" id="Phobius"/>
    </source>
</evidence>
<dbReference type="EMBL" id="FN649760">
    <property type="protein sequence ID" value="CBJ33271.1"/>
    <property type="molecule type" value="Genomic_DNA"/>
</dbReference>
<keyword evidence="2" id="KW-1133">Transmembrane helix</keyword>
<sequence length="807" mass="90705">MDIWQACVGAFIVFNHPLSVHRCMEDFSSLSRFKKYPKELKFQGIHKLKVVKAPEPDNIIWENLEFSKFKRRMRHNVTGLVSLMALTIAFALVMMTTGIQDHWAQIIPKITYCQLEVPALYFSNYSRAIDVADELSLVRPDQSYRGEIDEACQTRLDNPLAVYMVYTLEEGDDSYLSPALNYTIDACGIGEDVCPAAGDDLHCPCVLGGSIQRCDTLECAEPGDDPGGTCGEFVLSTLSGCYCYERLLDEREESGIFSAASNLNAEDSDICRAFAASWVLVKVFNFVVSLLTPFINGGLEHCLTFLVVGWQHNTSDDETATRLMYGVFKTQFINTGLLFLLVYGTGPSGYETPQIVKDLSIFSGPYTDFSRDWQKDAGHGLLISYILAAIGPHVGPLIECFFLSKRRIRKATKAVQEDKGEYVMQGDLNEVFVGPVFDFTTRYSYLLTLLFTAMAYSGGMFAMNALSFAFFFITYWVDKAMLLRYYRRPPHREDALQQQVNNTLPWALLLHLCFTCWFLGTESLKSEVITESISQVKPYEDVIASYEEGYGILVSRIIRTNVFPLFLLTLGVLVWCVLEFLNGYFPLFVILGKGFRFVLGSCTGKKRTLEVMRPGKKIRSRWTSEVAAYTDVYYQYIPKNGDLTTAEKLEGWMVSHLADKSVVKKKGWDMDEEEAPPGRGDAKFSWEVIRDNSIFTYRIDLVPAYAEVMAALQEEERLYKEDLEAESDDSDASGDNDDSDEEEEDEDSDDDEEQTAALTSSKKASSKKKAAFNPFDDAGNGGADGDDAGDDDGYNPFADFMDGMEDD</sequence>
<feature type="compositionally biased region" description="Acidic residues" evidence="1">
    <location>
        <begin position="784"/>
        <end position="793"/>
    </location>
</feature>
<feature type="compositionally biased region" description="Acidic residues" evidence="1">
    <location>
        <begin position="723"/>
        <end position="754"/>
    </location>
</feature>
<dbReference type="PANTHER" id="PTHR13018:SF83">
    <property type="entry name" value="RRM DOMAIN-CONTAINING PROTEIN"/>
    <property type="match status" value="1"/>
</dbReference>
<feature type="region of interest" description="Disordered" evidence="1">
    <location>
        <begin position="722"/>
        <end position="807"/>
    </location>
</feature>
<dbReference type="PANTHER" id="PTHR13018">
    <property type="entry name" value="PROBABLE MEMBRANE PROTEIN DUF221-RELATED"/>
    <property type="match status" value="1"/>
</dbReference>
<feature type="transmembrane region" description="Helical" evidence="2">
    <location>
        <begin position="382"/>
        <end position="403"/>
    </location>
</feature>
<dbReference type="eggNOG" id="ENOG502QZ1Z">
    <property type="taxonomic scope" value="Eukaryota"/>
</dbReference>
<name>D7G1M6_ECTSI</name>
<reference evidence="3 4" key="1">
    <citation type="journal article" date="2010" name="Nature">
        <title>The Ectocarpus genome and the independent evolution of multicellularity in brown algae.</title>
        <authorList>
            <person name="Cock J.M."/>
            <person name="Sterck L."/>
            <person name="Rouze P."/>
            <person name="Scornet D."/>
            <person name="Allen A.E."/>
            <person name="Amoutzias G."/>
            <person name="Anthouard V."/>
            <person name="Artiguenave F."/>
            <person name="Aury J.M."/>
            <person name="Badger J.H."/>
            <person name="Beszteri B."/>
            <person name="Billiau K."/>
            <person name="Bonnet E."/>
            <person name="Bothwell J.H."/>
            <person name="Bowler C."/>
            <person name="Boyen C."/>
            <person name="Brownlee C."/>
            <person name="Carrano C.J."/>
            <person name="Charrier B."/>
            <person name="Cho G.Y."/>
            <person name="Coelho S.M."/>
            <person name="Collen J."/>
            <person name="Corre E."/>
            <person name="Da Silva C."/>
            <person name="Delage L."/>
            <person name="Delaroque N."/>
            <person name="Dittami S.M."/>
            <person name="Doulbeau S."/>
            <person name="Elias M."/>
            <person name="Farnham G."/>
            <person name="Gachon C.M."/>
            <person name="Gschloessl B."/>
            <person name="Heesch S."/>
            <person name="Jabbari K."/>
            <person name="Jubin C."/>
            <person name="Kawai H."/>
            <person name="Kimura K."/>
            <person name="Kloareg B."/>
            <person name="Kupper F.C."/>
            <person name="Lang D."/>
            <person name="Le Bail A."/>
            <person name="Leblanc C."/>
            <person name="Lerouge P."/>
            <person name="Lohr M."/>
            <person name="Lopez P.J."/>
            <person name="Martens C."/>
            <person name="Maumus F."/>
            <person name="Michel G."/>
            <person name="Miranda-Saavedra D."/>
            <person name="Morales J."/>
            <person name="Moreau H."/>
            <person name="Motomura T."/>
            <person name="Nagasato C."/>
            <person name="Napoli C.A."/>
            <person name="Nelson D.R."/>
            <person name="Nyvall-Collen P."/>
            <person name="Peters A.F."/>
            <person name="Pommier C."/>
            <person name="Potin P."/>
            <person name="Poulain J."/>
            <person name="Quesneville H."/>
            <person name="Read B."/>
            <person name="Rensing S.A."/>
            <person name="Ritter A."/>
            <person name="Rousvoal S."/>
            <person name="Samanta M."/>
            <person name="Samson G."/>
            <person name="Schroeder D.C."/>
            <person name="Segurens B."/>
            <person name="Strittmatter M."/>
            <person name="Tonon T."/>
            <person name="Tregear J.W."/>
            <person name="Valentin K."/>
            <person name="von Dassow P."/>
            <person name="Yamagishi T."/>
            <person name="Van de Peer Y."/>
            <person name="Wincker P."/>
        </authorList>
    </citation>
    <scope>NUCLEOTIDE SEQUENCE [LARGE SCALE GENOMIC DNA]</scope>
    <source>
        <strain evidence="4">Ec32 / CCAP1310/4</strain>
    </source>
</reference>
<feature type="transmembrane region" description="Helical" evidence="2">
    <location>
        <begin position="445"/>
        <end position="477"/>
    </location>
</feature>
<evidence type="ECO:0000256" key="1">
    <source>
        <dbReference type="SAM" id="MobiDB-lite"/>
    </source>
</evidence>
<proteinExistence type="predicted"/>
<dbReference type="AlphaFoldDB" id="D7G1M6"/>
<protein>
    <recommendedName>
        <fullName evidence="5">CSC1/OSCA1-like 7TM region domain-containing protein</fullName>
    </recommendedName>
</protein>
<evidence type="ECO:0000313" key="4">
    <source>
        <dbReference type="Proteomes" id="UP000002630"/>
    </source>
</evidence>
<organism evidence="3 4">
    <name type="scientific">Ectocarpus siliculosus</name>
    <name type="common">Brown alga</name>
    <name type="synonym">Conferva siliculosa</name>
    <dbReference type="NCBI Taxonomy" id="2880"/>
    <lineage>
        <taxon>Eukaryota</taxon>
        <taxon>Sar</taxon>
        <taxon>Stramenopiles</taxon>
        <taxon>Ochrophyta</taxon>
        <taxon>PX clade</taxon>
        <taxon>Phaeophyceae</taxon>
        <taxon>Ectocarpales</taxon>
        <taxon>Ectocarpaceae</taxon>
        <taxon>Ectocarpus</taxon>
    </lineage>
</organism>
<gene>
    <name evidence="3" type="ORF">Esi_0451_0020</name>
</gene>
<dbReference type="OrthoDB" id="192629at2759"/>
<dbReference type="GO" id="GO:0005227">
    <property type="term" value="F:calcium-activated cation channel activity"/>
    <property type="evidence" value="ECO:0007669"/>
    <property type="project" value="InterPro"/>
</dbReference>
<dbReference type="GO" id="GO:0005886">
    <property type="term" value="C:plasma membrane"/>
    <property type="evidence" value="ECO:0007669"/>
    <property type="project" value="TreeGrafter"/>
</dbReference>